<reference evidence="1 2" key="1">
    <citation type="journal article" date="2023" name="Arcadia Sci">
        <title>De novo assembly of a long-read Amblyomma americanum tick genome.</title>
        <authorList>
            <person name="Chou S."/>
            <person name="Poskanzer K.E."/>
            <person name="Rollins M."/>
            <person name="Thuy-Boun P.S."/>
        </authorList>
    </citation>
    <scope>NUCLEOTIDE SEQUENCE [LARGE SCALE GENOMIC DNA]</scope>
    <source>
        <strain evidence="1">F_SG_1</strain>
        <tissue evidence="1">Salivary glands</tissue>
    </source>
</reference>
<proteinExistence type="predicted"/>
<evidence type="ECO:0000313" key="2">
    <source>
        <dbReference type="Proteomes" id="UP001321473"/>
    </source>
</evidence>
<comment type="caution">
    <text evidence="1">The sequence shown here is derived from an EMBL/GenBank/DDBJ whole genome shotgun (WGS) entry which is preliminary data.</text>
</comment>
<gene>
    <name evidence="1" type="ORF">V5799_031487</name>
</gene>
<organism evidence="1 2">
    <name type="scientific">Amblyomma americanum</name>
    <name type="common">Lone star tick</name>
    <dbReference type="NCBI Taxonomy" id="6943"/>
    <lineage>
        <taxon>Eukaryota</taxon>
        <taxon>Metazoa</taxon>
        <taxon>Ecdysozoa</taxon>
        <taxon>Arthropoda</taxon>
        <taxon>Chelicerata</taxon>
        <taxon>Arachnida</taxon>
        <taxon>Acari</taxon>
        <taxon>Parasitiformes</taxon>
        <taxon>Ixodida</taxon>
        <taxon>Ixodoidea</taxon>
        <taxon>Ixodidae</taxon>
        <taxon>Amblyomminae</taxon>
        <taxon>Amblyomma</taxon>
    </lineage>
</organism>
<dbReference type="Proteomes" id="UP001321473">
    <property type="component" value="Unassembled WGS sequence"/>
</dbReference>
<protein>
    <submittedName>
        <fullName evidence="1">Uncharacterized protein</fullName>
    </submittedName>
</protein>
<dbReference type="AlphaFoldDB" id="A0AAQ4EKP5"/>
<sequence>MLSLRYSSLRHSSIVTQTQTKATSSITAIEKASFIMKPSTEQFSGSCYGGAGAVYTGPSTWHGVTKKKTDSISCMEAFWCTEERT</sequence>
<accession>A0AAQ4EKP5</accession>
<keyword evidence="2" id="KW-1185">Reference proteome</keyword>
<evidence type="ECO:0000313" key="1">
    <source>
        <dbReference type="EMBL" id="KAK8775168.1"/>
    </source>
</evidence>
<dbReference type="EMBL" id="JARKHS020014445">
    <property type="protein sequence ID" value="KAK8775168.1"/>
    <property type="molecule type" value="Genomic_DNA"/>
</dbReference>
<name>A0AAQ4EKP5_AMBAM</name>